<keyword evidence="5" id="KW-1185">Reference proteome</keyword>
<dbReference type="RefSeq" id="XP_049178289.1">
    <property type="nucleotide sequence ID" value="XM_049326094.1"/>
</dbReference>
<dbReference type="Gene3D" id="1.10.3330.10">
    <property type="entry name" value="Oxo-4-hydroxy-4-carboxy-5-ureidoimidazoline decarboxylase"/>
    <property type="match status" value="1"/>
</dbReference>
<dbReference type="GO" id="GO:0006144">
    <property type="term" value="P:purine nucleobase metabolic process"/>
    <property type="evidence" value="ECO:0007669"/>
    <property type="project" value="UniProtKB-KW"/>
</dbReference>
<dbReference type="PANTHER" id="PTHR37987:SF1">
    <property type="entry name" value="OXO-4-HYDROXY-4-CARBOXY-5-UREIDOIMIDAZOLINE DECARBOXYLASE DOMAIN-CONTAINING PROTEIN"/>
    <property type="match status" value="1"/>
</dbReference>
<dbReference type="InterPro" id="IPR018020">
    <property type="entry name" value="OHCU_decarboxylase"/>
</dbReference>
<dbReference type="Proteomes" id="UP001202479">
    <property type="component" value="Unassembled WGS sequence"/>
</dbReference>
<dbReference type="AlphaFoldDB" id="A0AAI9WW02"/>
<feature type="region of interest" description="Disordered" evidence="2">
    <location>
        <begin position="98"/>
        <end position="117"/>
    </location>
</feature>
<dbReference type="PANTHER" id="PTHR37987">
    <property type="entry name" value="CHROMOSOME 9, WHOLE GENOME SHOTGUN SEQUENCE"/>
    <property type="match status" value="1"/>
</dbReference>
<reference evidence="4" key="1">
    <citation type="journal article" date="2022" name="DNA Res.">
        <title>Genome analysis of five recently described species of the CUG-Ser clade uncovers Candida theae as a new hybrid lineage with pathogenic potential in the Candida parapsilosis species complex.</title>
        <authorList>
            <person name="Mixao V."/>
            <person name="Del Olmo V."/>
            <person name="Hegedusova E."/>
            <person name="Saus E."/>
            <person name="Pryszcz L."/>
            <person name="Cillingova A."/>
            <person name="Nosek J."/>
            <person name="Gabaldon T."/>
        </authorList>
    </citation>
    <scope>NUCLEOTIDE SEQUENCE</scope>
    <source>
        <strain evidence="4">CBS 10844</strain>
    </source>
</reference>
<accession>A0AAI9WW02</accession>
<dbReference type="SUPFAM" id="SSF158694">
    <property type="entry name" value="UraD-Like"/>
    <property type="match status" value="1"/>
</dbReference>
<proteinExistence type="predicted"/>
<dbReference type="GeneID" id="73382249"/>
<gene>
    <name evidence="4" type="ORF">KGF56_004634</name>
</gene>
<evidence type="ECO:0000256" key="2">
    <source>
        <dbReference type="SAM" id="MobiDB-lite"/>
    </source>
</evidence>
<feature type="domain" description="Oxo-4-hydroxy-4-carboxy-5-ureidoimidazoline decarboxylase" evidence="3">
    <location>
        <begin position="20"/>
        <end position="183"/>
    </location>
</feature>
<keyword evidence="1" id="KW-0659">Purine metabolism</keyword>
<evidence type="ECO:0000259" key="3">
    <source>
        <dbReference type="Pfam" id="PF09349"/>
    </source>
</evidence>
<name>A0AAI9WW02_9ASCO</name>
<organism evidence="4 5">
    <name type="scientific">Candida oxycetoniae</name>
    <dbReference type="NCBI Taxonomy" id="497107"/>
    <lineage>
        <taxon>Eukaryota</taxon>
        <taxon>Fungi</taxon>
        <taxon>Dikarya</taxon>
        <taxon>Ascomycota</taxon>
        <taxon>Saccharomycotina</taxon>
        <taxon>Pichiomycetes</taxon>
        <taxon>Debaryomycetaceae</taxon>
        <taxon>Candida/Lodderomyces clade</taxon>
        <taxon>Candida</taxon>
    </lineage>
</organism>
<comment type="caution">
    <text evidence="4">The sequence shown here is derived from an EMBL/GenBank/DDBJ whole genome shotgun (WGS) entry which is preliminary data.</text>
</comment>
<evidence type="ECO:0000313" key="5">
    <source>
        <dbReference type="Proteomes" id="UP001202479"/>
    </source>
</evidence>
<dbReference type="Pfam" id="PF09349">
    <property type="entry name" value="OHCU_decarbox"/>
    <property type="match status" value="1"/>
</dbReference>
<dbReference type="EMBL" id="JAHUZD010000143">
    <property type="protein sequence ID" value="KAI3402542.1"/>
    <property type="molecule type" value="Genomic_DNA"/>
</dbReference>
<sequence length="190" mass="22185">MGHLPPIEIFKSQPLSEKKKLVLDQLFEPCDSLTSLINESIFVKNKPFNTYQQFIELVRAELLTFLSFCEFVQSRTHKGINPVVNKIISAHPRLGVPKDHQLSEHSSHEQRNLAGTKEMRQKLQDLNDEYEQTFPGLKYVVFVNGRNRDEIMDDMRMRIKRNEIELERKEAFNAICDIALDRVSKLETKL</sequence>
<dbReference type="InterPro" id="IPR036778">
    <property type="entry name" value="OHCU_decarboxylase_sf"/>
</dbReference>
<evidence type="ECO:0000313" key="4">
    <source>
        <dbReference type="EMBL" id="KAI3402542.1"/>
    </source>
</evidence>
<protein>
    <recommendedName>
        <fullName evidence="3">Oxo-4-hydroxy-4-carboxy-5-ureidoimidazoline decarboxylase domain-containing protein</fullName>
    </recommendedName>
</protein>
<evidence type="ECO:0000256" key="1">
    <source>
        <dbReference type="ARBA" id="ARBA00022631"/>
    </source>
</evidence>